<dbReference type="Proteomes" id="UP000887565">
    <property type="component" value="Unplaced"/>
</dbReference>
<evidence type="ECO:0000313" key="1">
    <source>
        <dbReference type="Proteomes" id="UP000887565"/>
    </source>
</evidence>
<proteinExistence type="predicted"/>
<organism evidence="1 2">
    <name type="scientific">Romanomermis culicivorax</name>
    <name type="common">Nematode worm</name>
    <dbReference type="NCBI Taxonomy" id="13658"/>
    <lineage>
        <taxon>Eukaryota</taxon>
        <taxon>Metazoa</taxon>
        <taxon>Ecdysozoa</taxon>
        <taxon>Nematoda</taxon>
        <taxon>Enoplea</taxon>
        <taxon>Dorylaimia</taxon>
        <taxon>Mermithida</taxon>
        <taxon>Mermithoidea</taxon>
        <taxon>Mermithidae</taxon>
        <taxon>Romanomermis</taxon>
    </lineage>
</organism>
<sequence length="92" mass="10774">MDMSNVDTTKNEYSDRCGDNVKWKLSQKSMGDPHTGSNLKIKQKRLLYLYVDRKAIVDTSFCFMICHTIIDYCEQNDQGETEVLRIKDSLFR</sequence>
<evidence type="ECO:0000313" key="2">
    <source>
        <dbReference type="WBParaSite" id="nRc.2.0.1.t26713-RA"/>
    </source>
</evidence>
<dbReference type="AlphaFoldDB" id="A0A915JKT1"/>
<keyword evidence="1" id="KW-1185">Reference proteome</keyword>
<reference evidence="2" key="1">
    <citation type="submission" date="2022-11" db="UniProtKB">
        <authorList>
            <consortium name="WormBaseParasite"/>
        </authorList>
    </citation>
    <scope>IDENTIFICATION</scope>
</reference>
<accession>A0A915JKT1</accession>
<name>A0A915JKT1_ROMCU</name>
<protein>
    <submittedName>
        <fullName evidence="2">Uncharacterized protein</fullName>
    </submittedName>
</protein>
<dbReference type="WBParaSite" id="nRc.2.0.1.t26713-RA">
    <property type="protein sequence ID" value="nRc.2.0.1.t26713-RA"/>
    <property type="gene ID" value="nRc.2.0.1.g26713"/>
</dbReference>